<sequence length="233" mass="25289">MNTSPIIISLIEEIRDDRIHGASQLARQAAETLKVATERSRADSVEHFLLELKEVGERLMSARPAMAPIFNIITRLLKATSEKSAEMDLASIRNFTTSKSDETIKESLQAITKIAQYGSELIDDGDRIMTHSYSSTVMAVLKEALSKHRNIEVIITRSGPGRTGERVAQELGSCGIPVAFIDDAAMGLYVATVNKVMVGADRVCADGKVINGIGTYQLALAVKAAGIPFYVFC</sequence>
<reference evidence="4" key="1">
    <citation type="journal article" date="2014" name="Front. Microbiol.">
        <title>High frequency of phylogenetically diverse reductive dehalogenase-homologous genes in deep subseafloor sedimentary metagenomes.</title>
        <authorList>
            <person name="Kawai M."/>
            <person name="Futagami T."/>
            <person name="Toyoda A."/>
            <person name="Takaki Y."/>
            <person name="Nishi S."/>
            <person name="Hori S."/>
            <person name="Arai W."/>
            <person name="Tsubouchi T."/>
            <person name="Morono Y."/>
            <person name="Uchiyama I."/>
            <person name="Ito T."/>
            <person name="Fujiyama A."/>
            <person name="Inagaki F."/>
            <person name="Takami H."/>
        </authorList>
    </citation>
    <scope>NUCLEOTIDE SEQUENCE</scope>
    <source>
        <strain evidence="4">Expedition CK06-06</strain>
    </source>
</reference>
<comment type="caution">
    <text evidence="4">The sequence shown here is derived from an EMBL/GenBank/DDBJ whole genome shotgun (WGS) entry which is preliminary data.</text>
</comment>
<accession>X1NZ59</accession>
<dbReference type="PANTHER" id="PTHR45860:SF1">
    <property type="entry name" value="TRANSLATION INITIATION FACTOR EIF-2B SUBUNIT ALPHA"/>
    <property type="match status" value="1"/>
</dbReference>
<dbReference type="InterPro" id="IPR000649">
    <property type="entry name" value="IF-2B-related"/>
</dbReference>
<keyword evidence="3" id="KW-0648">Protein biosynthesis</keyword>
<dbReference type="GO" id="GO:0005851">
    <property type="term" value="C:eukaryotic translation initiation factor 2B complex"/>
    <property type="evidence" value="ECO:0007669"/>
    <property type="project" value="TreeGrafter"/>
</dbReference>
<comment type="similarity">
    <text evidence="1">Belongs to the eIF-2B alpha/beta/delta subunits family.</text>
</comment>
<dbReference type="Gene3D" id="3.40.50.10470">
    <property type="entry name" value="Translation initiation factor eif-2b, domain 2"/>
    <property type="match status" value="1"/>
</dbReference>
<dbReference type="EMBL" id="BARV01016970">
    <property type="protein sequence ID" value="GAI32060.1"/>
    <property type="molecule type" value="Genomic_DNA"/>
</dbReference>
<dbReference type="PANTHER" id="PTHR45860">
    <property type="entry name" value="TRANSLATION INITIATION FACTOR EIF-2B SUBUNIT ALPHA"/>
    <property type="match status" value="1"/>
</dbReference>
<evidence type="ECO:0000256" key="3">
    <source>
        <dbReference type="ARBA" id="ARBA00022917"/>
    </source>
</evidence>
<organism evidence="4">
    <name type="scientific">marine sediment metagenome</name>
    <dbReference type="NCBI Taxonomy" id="412755"/>
    <lineage>
        <taxon>unclassified sequences</taxon>
        <taxon>metagenomes</taxon>
        <taxon>ecological metagenomes</taxon>
    </lineage>
</organism>
<dbReference type="SUPFAM" id="SSF100950">
    <property type="entry name" value="NagB/RpiA/CoA transferase-like"/>
    <property type="match status" value="1"/>
</dbReference>
<dbReference type="GO" id="GO:0005085">
    <property type="term" value="F:guanyl-nucleotide exchange factor activity"/>
    <property type="evidence" value="ECO:0007669"/>
    <property type="project" value="TreeGrafter"/>
</dbReference>
<dbReference type="InterPro" id="IPR037171">
    <property type="entry name" value="NagB/RpiA_transferase-like"/>
</dbReference>
<protein>
    <recommendedName>
        <fullName evidence="5">EIF-2B GDP-GTP exchange factor subunit alpha</fullName>
    </recommendedName>
</protein>
<dbReference type="Gene3D" id="1.20.120.420">
    <property type="entry name" value="translation initiation factor eif-2b, domain 1"/>
    <property type="match status" value="1"/>
</dbReference>
<proteinExistence type="inferred from homology"/>
<feature type="non-terminal residue" evidence="4">
    <location>
        <position position="233"/>
    </location>
</feature>
<evidence type="ECO:0000313" key="4">
    <source>
        <dbReference type="EMBL" id="GAI32060.1"/>
    </source>
</evidence>
<gene>
    <name evidence="4" type="ORF">S06H3_29009</name>
</gene>
<dbReference type="AlphaFoldDB" id="X1NZ59"/>
<dbReference type="InterPro" id="IPR027363">
    <property type="entry name" value="M1Pi_N"/>
</dbReference>
<evidence type="ECO:0000256" key="2">
    <source>
        <dbReference type="ARBA" id="ARBA00022540"/>
    </source>
</evidence>
<evidence type="ECO:0000256" key="1">
    <source>
        <dbReference type="ARBA" id="ARBA00007251"/>
    </source>
</evidence>
<dbReference type="Pfam" id="PF01008">
    <property type="entry name" value="IF-2B"/>
    <property type="match status" value="1"/>
</dbReference>
<name>X1NZ59_9ZZZZ</name>
<dbReference type="GO" id="GO:0003743">
    <property type="term" value="F:translation initiation factor activity"/>
    <property type="evidence" value="ECO:0007669"/>
    <property type="project" value="UniProtKB-KW"/>
</dbReference>
<evidence type="ECO:0008006" key="5">
    <source>
        <dbReference type="Google" id="ProtNLM"/>
    </source>
</evidence>
<dbReference type="InterPro" id="IPR051501">
    <property type="entry name" value="eIF2B_alpha/beta/delta"/>
</dbReference>
<dbReference type="InterPro" id="IPR042529">
    <property type="entry name" value="IF_2B-like_C"/>
</dbReference>
<keyword evidence="2" id="KW-0396">Initiation factor</keyword>